<evidence type="ECO:0000256" key="3">
    <source>
        <dbReference type="ARBA" id="ARBA00010584"/>
    </source>
</evidence>
<comment type="pathway">
    <text evidence="1">Amino-acid biosynthesis; L-methionine biosynthesis via de novo pathway; L-homoserine from L-aspartate: step 2/3.</text>
</comment>
<dbReference type="NCBIfam" id="TIGR00978">
    <property type="entry name" value="asd_EA"/>
    <property type="match status" value="1"/>
</dbReference>
<feature type="active site" description="Acyl-thioester intermediate" evidence="10">
    <location>
        <position position="148"/>
    </location>
</feature>
<dbReference type="RefSeq" id="WP_054535482.1">
    <property type="nucleotide sequence ID" value="NZ_LGKP01000025.1"/>
</dbReference>
<dbReference type="AlphaFoldDB" id="A0A0P6XYZ9"/>
<evidence type="ECO:0000256" key="8">
    <source>
        <dbReference type="ARBA" id="ARBA00023002"/>
    </source>
</evidence>
<name>A0A0P6XYZ9_9CHLR</name>
<dbReference type="PROSITE" id="PS01103">
    <property type="entry name" value="ASD"/>
    <property type="match status" value="1"/>
</dbReference>
<dbReference type="STRING" id="70996.SE18_16065"/>
<sequence length="351" mass="37469">MKKIPVGVLGATGMVGQRFLSLLIDHPYFEVTVVAASERSAGKTLAEAGRWMIGGEMPSQFAKMTVQPVDQVGDVGLVFSALPSDAAGPTEIAWAKAGALVFSNAGAHRRDPLVPLLVPEVNPDHVNLLELQRQHYGWSGGILTNPNCTTTHAVLPMRALHDAFGLTKVLLVSMQAISGAGYPGVPSLDIIDNVVPLIKGEEEKVEWEPRKLLGTLGAQGIEEAQITISAHCNRVAVIDGHTECLSLAFERPPADEAELIAALREFKAEPQTLNLPSAPTHPILVTELADGPQPRRDRDAERGMATTVGRVRRCPILDYKLVLLGHNTLRGAAGGSLLNAELMVAKGLIKA</sequence>
<dbReference type="Pfam" id="PF01118">
    <property type="entry name" value="Semialdhyde_dh"/>
    <property type="match status" value="1"/>
</dbReference>
<reference evidence="12 13" key="1">
    <citation type="submission" date="2015-07" db="EMBL/GenBank/DDBJ databases">
        <title>Whole genome sequence of Herpetosiphon geysericola DSM 7119.</title>
        <authorList>
            <person name="Hemp J."/>
            <person name="Ward L.M."/>
            <person name="Pace L.A."/>
            <person name="Fischer W.W."/>
        </authorList>
    </citation>
    <scope>NUCLEOTIDE SEQUENCE [LARGE SCALE GENOMIC DNA]</scope>
    <source>
        <strain evidence="12 13">DSM 7119</strain>
    </source>
</reference>
<gene>
    <name evidence="12" type="ORF">SE18_16065</name>
</gene>
<dbReference type="OrthoDB" id="9805684at2"/>
<dbReference type="GO" id="GO:0009086">
    <property type="term" value="P:methionine biosynthetic process"/>
    <property type="evidence" value="ECO:0007669"/>
    <property type="project" value="UniProtKB-KW"/>
</dbReference>
<keyword evidence="13" id="KW-1185">Reference proteome</keyword>
<evidence type="ECO:0000256" key="6">
    <source>
        <dbReference type="ARBA" id="ARBA00022697"/>
    </source>
</evidence>
<dbReference type="GO" id="GO:0004073">
    <property type="term" value="F:aspartate-semialdehyde dehydrogenase activity"/>
    <property type="evidence" value="ECO:0007669"/>
    <property type="project" value="UniProtKB-EC"/>
</dbReference>
<keyword evidence="5" id="KW-0028">Amino-acid biosynthesis</keyword>
<evidence type="ECO:0000256" key="7">
    <source>
        <dbReference type="ARBA" id="ARBA00022857"/>
    </source>
</evidence>
<accession>A0A0P6XYZ9</accession>
<evidence type="ECO:0000256" key="10">
    <source>
        <dbReference type="PIRSR" id="PIRSR000148-1"/>
    </source>
</evidence>
<dbReference type="EC" id="1.2.1.11" evidence="4"/>
<dbReference type="InterPro" id="IPR000534">
    <property type="entry name" value="Semialdehyde_DH_NAD-bd"/>
</dbReference>
<dbReference type="UniPathway" id="UPA00050">
    <property type="reaction ID" value="UER00463"/>
</dbReference>
<evidence type="ECO:0000313" key="13">
    <source>
        <dbReference type="Proteomes" id="UP000050277"/>
    </source>
</evidence>
<organism evidence="12 13">
    <name type="scientific">Herpetosiphon geysericola</name>
    <dbReference type="NCBI Taxonomy" id="70996"/>
    <lineage>
        <taxon>Bacteria</taxon>
        <taxon>Bacillati</taxon>
        <taxon>Chloroflexota</taxon>
        <taxon>Chloroflexia</taxon>
        <taxon>Herpetosiphonales</taxon>
        <taxon>Herpetosiphonaceae</taxon>
        <taxon>Herpetosiphon</taxon>
    </lineage>
</organism>
<evidence type="ECO:0000256" key="4">
    <source>
        <dbReference type="ARBA" id="ARBA00013120"/>
    </source>
</evidence>
<evidence type="ECO:0000256" key="1">
    <source>
        <dbReference type="ARBA" id="ARBA00005021"/>
    </source>
</evidence>
<keyword evidence="9" id="KW-0486">Methionine biosynthesis</keyword>
<dbReference type="NCBIfam" id="NF006416">
    <property type="entry name" value="PRK08664.1"/>
    <property type="match status" value="1"/>
</dbReference>
<dbReference type="Proteomes" id="UP000050277">
    <property type="component" value="Unassembled WGS sequence"/>
</dbReference>
<dbReference type="PATRIC" id="fig|70996.4.peg.80"/>
<dbReference type="InterPro" id="IPR036291">
    <property type="entry name" value="NAD(P)-bd_dom_sf"/>
</dbReference>
<dbReference type="SUPFAM" id="SSF55347">
    <property type="entry name" value="Glyceraldehyde-3-phosphate dehydrogenase-like, C-terminal domain"/>
    <property type="match status" value="1"/>
</dbReference>
<feature type="active site" description="Proton acceptor" evidence="10">
    <location>
        <position position="241"/>
    </location>
</feature>
<dbReference type="GO" id="GO:0050661">
    <property type="term" value="F:NADP binding"/>
    <property type="evidence" value="ECO:0007669"/>
    <property type="project" value="InterPro"/>
</dbReference>
<comment type="caution">
    <text evidence="12">The sequence shown here is derived from an EMBL/GenBank/DDBJ whole genome shotgun (WGS) entry which is preliminary data.</text>
</comment>
<dbReference type="CDD" id="cd18130">
    <property type="entry name" value="ASADH_C_arch_fung_like"/>
    <property type="match status" value="1"/>
</dbReference>
<dbReference type="PANTHER" id="PTHR46718">
    <property type="entry name" value="ASPARTATE-SEMIALDEHYDE DEHYDROGENASE"/>
    <property type="match status" value="1"/>
</dbReference>
<dbReference type="PANTHER" id="PTHR46718:SF1">
    <property type="entry name" value="ASPARTATE-SEMIALDEHYDE DEHYDROGENASE"/>
    <property type="match status" value="1"/>
</dbReference>
<dbReference type="InterPro" id="IPR051823">
    <property type="entry name" value="ASADH-related"/>
</dbReference>
<dbReference type="GO" id="GO:0009089">
    <property type="term" value="P:lysine biosynthetic process via diaminopimelate"/>
    <property type="evidence" value="ECO:0007669"/>
    <property type="project" value="UniProtKB-UniPathway"/>
</dbReference>
<dbReference type="Gene3D" id="3.30.360.10">
    <property type="entry name" value="Dihydrodipicolinate Reductase, domain 2"/>
    <property type="match status" value="1"/>
</dbReference>
<evidence type="ECO:0000256" key="2">
    <source>
        <dbReference type="ARBA" id="ARBA00005097"/>
    </source>
</evidence>
<dbReference type="Gene3D" id="3.40.50.720">
    <property type="entry name" value="NAD(P)-binding Rossmann-like Domain"/>
    <property type="match status" value="1"/>
</dbReference>
<dbReference type="Pfam" id="PF02774">
    <property type="entry name" value="Semialdhyde_dhC"/>
    <property type="match status" value="1"/>
</dbReference>
<dbReference type="SMART" id="SM00859">
    <property type="entry name" value="Semialdhyde_dh"/>
    <property type="match status" value="1"/>
</dbReference>
<keyword evidence="7" id="KW-0521">NADP</keyword>
<keyword evidence="6" id="KW-0791">Threonine biosynthesis</keyword>
<dbReference type="UniPathway" id="UPA00034">
    <property type="reaction ID" value="UER00016"/>
</dbReference>
<dbReference type="CDD" id="cd02315">
    <property type="entry name" value="ScASADH_like_N"/>
    <property type="match status" value="1"/>
</dbReference>
<evidence type="ECO:0000256" key="9">
    <source>
        <dbReference type="ARBA" id="ARBA00023167"/>
    </source>
</evidence>
<evidence type="ECO:0000259" key="11">
    <source>
        <dbReference type="SMART" id="SM00859"/>
    </source>
</evidence>
<evidence type="ECO:0000313" key="12">
    <source>
        <dbReference type="EMBL" id="KPL85206.1"/>
    </source>
</evidence>
<dbReference type="InterPro" id="IPR005676">
    <property type="entry name" value="Asp_semi-ald_DH_pep-lack"/>
</dbReference>
<evidence type="ECO:0000256" key="5">
    <source>
        <dbReference type="ARBA" id="ARBA00022605"/>
    </source>
</evidence>
<dbReference type="InterPro" id="IPR000319">
    <property type="entry name" value="Asp-semialdehyde_DH_CS"/>
</dbReference>
<proteinExistence type="inferred from homology"/>
<comment type="similarity">
    <text evidence="3">Belongs to the aspartate-semialdehyde dehydrogenase family.</text>
</comment>
<feature type="domain" description="Semialdehyde dehydrogenase NAD-binding" evidence="11">
    <location>
        <begin position="5"/>
        <end position="129"/>
    </location>
</feature>
<dbReference type="FunFam" id="3.30.360.10:FF:000016">
    <property type="entry name" value="Probable aspartate-semialdehyde dehydrogenase"/>
    <property type="match status" value="1"/>
</dbReference>
<protein>
    <recommendedName>
        <fullName evidence="4">aspartate-semialdehyde dehydrogenase</fullName>
        <ecNumber evidence="4">1.2.1.11</ecNumber>
    </recommendedName>
</protein>
<comment type="pathway">
    <text evidence="2">Amino-acid biosynthesis; L-threonine biosynthesis; L-threonine from L-aspartate: step 2/5.</text>
</comment>
<dbReference type="GO" id="GO:0051287">
    <property type="term" value="F:NAD binding"/>
    <property type="evidence" value="ECO:0007669"/>
    <property type="project" value="InterPro"/>
</dbReference>
<dbReference type="InterPro" id="IPR012280">
    <property type="entry name" value="Semialdhyde_DH_dimer_dom"/>
</dbReference>
<dbReference type="EMBL" id="LGKP01000025">
    <property type="protein sequence ID" value="KPL85206.1"/>
    <property type="molecule type" value="Genomic_DNA"/>
</dbReference>
<dbReference type="PIRSF" id="PIRSF000148">
    <property type="entry name" value="ASA_dh"/>
    <property type="match status" value="1"/>
</dbReference>
<dbReference type="GO" id="GO:0046983">
    <property type="term" value="F:protein dimerization activity"/>
    <property type="evidence" value="ECO:0007669"/>
    <property type="project" value="InterPro"/>
</dbReference>
<dbReference type="GO" id="GO:0009088">
    <property type="term" value="P:threonine biosynthetic process"/>
    <property type="evidence" value="ECO:0007669"/>
    <property type="project" value="UniProtKB-UniPathway"/>
</dbReference>
<keyword evidence="8 12" id="KW-0560">Oxidoreductase</keyword>
<dbReference type="SUPFAM" id="SSF51735">
    <property type="entry name" value="NAD(P)-binding Rossmann-fold domains"/>
    <property type="match status" value="1"/>
</dbReference>
<dbReference type="UniPathway" id="UPA00051">
    <property type="reaction ID" value="UER00464"/>
</dbReference>